<name>A0A1Q3CQE4_CEPFO</name>
<dbReference type="Pfam" id="PF21018">
    <property type="entry name" value="BipA_C"/>
    <property type="match status" value="1"/>
</dbReference>
<dbReference type="InterPro" id="IPR035651">
    <property type="entry name" value="BipA_V"/>
</dbReference>
<comment type="caution">
    <text evidence="3">The sequence shown here is derived from an EMBL/GenBank/DDBJ whole genome shotgun (WGS) entry which is preliminary data.</text>
</comment>
<dbReference type="InterPro" id="IPR000640">
    <property type="entry name" value="EFG_V-like"/>
</dbReference>
<dbReference type="Gene3D" id="2.40.50.250">
    <property type="entry name" value="bipa protein"/>
    <property type="match status" value="1"/>
</dbReference>
<gene>
    <name evidence="3" type="ORF">CFOL_v3_25837</name>
</gene>
<evidence type="ECO:0000259" key="1">
    <source>
        <dbReference type="Pfam" id="PF00679"/>
    </source>
</evidence>
<evidence type="ECO:0000259" key="2">
    <source>
        <dbReference type="Pfam" id="PF21018"/>
    </source>
</evidence>
<dbReference type="EMBL" id="BDDD01002623">
    <property type="protein sequence ID" value="GAV82385.1"/>
    <property type="molecule type" value="Genomic_DNA"/>
</dbReference>
<dbReference type="Gene3D" id="3.30.70.240">
    <property type="match status" value="1"/>
</dbReference>
<reference evidence="4" key="1">
    <citation type="submission" date="2016-04" db="EMBL/GenBank/DDBJ databases">
        <title>Cephalotus genome sequencing.</title>
        <authorList>
            <person name="Fukushima K."/>
            <person name="Hasebe M."/>
            <person name="Fang X."/>
        </authorList>
    </citation>
    <scope>NUCLEOTIDE SEQUENCE [LARGE SCALE GENOMIC DNA]</scope>
    <source>
        <strain evidence="4">cv. St1</strain>
    </source>
</reference>
<dbReference type="STRING" id="3775.A0A1Q3CQE4"/>
<accession>A0A1Q3CQE4</accession>
<evidence type="ECO:0000313" key="4">
    <source>
        <dbReference type="Proteomes" id="UP000187406"/>
    </source>
</evidence>
<dbReference type="SUPFAM" id="SSF54980">
    <property type="entry name" value="EF-G C-terminal domain-like"/>
    <property type="match status" value="1"/>
</dbReference>
<dbReference type="Proteomes" id="UP000187406">
    <property type="component" value="Unassembled WGS sequence"/>
</dbReference>
<evidence type="ECO:0000313" key="3">
    <source>
        <dbReference type="EMBL" id="GAV82385.1"/>
    </source>
</evidence>
<dbReference type="Pfam" id="PF00679">
    <property type="entry name" value="EFG_C"/>
    <property type="match status" value="1"/>
</dbReference>
<sequence>MGPVVELLGKRRGQMFDIQGIGSDGTTLLKYKIPTRGLLGVRNAILTASRGTMIINTIFDSYGPWAGDISTRDQGSLFCDTEFHVAFEDGTTTSYALCSSQDRGQMFVSPGMEVYKGQIVGIHQRPGDLSLNVCKKKAATNVRSNKEVSGER</sequence>
<feature type="domain" description="TypA/BipA C-terminal" evidence="2">
    <location>
        <begin position="85"/>
        <end position="146"/>
    </location>
</feature>
<organism evidence="3 4">
    <name type="scientific">Cephalotus follicularis</name>
    <name type="common">Albany pitcher plant</name>
    <dbReference type="NCBI Taxonomy" id="3775"/>
    <lineage>
        <taxon>Eukaryota</taxon>
        <taxon>Viridiplantae</taxon>
        <taxon>Streptophyta</taxon>
        <taxon>Embryophyta</taxon>
        <taxon>Tracheophyta</taxon>
        <taxon>Spermatophyta</taxon>
        <taxon>Magnoliopsida</taxon>
        <taxon>eudicotyledons</taxon>
        <taxon>Gunneridae</taxon>
        <taxon>Pentapetalae</taxon>
        <taxon>rosids</taxon>
        <taxon>fabids</taxon>
        <taxon>Oxalidales</taxon>
        <taxon>Cephalotaceae</taxon>
        <taxon>Cephalotus</taxon>
    </lineage>
</organism>
<feature type="domain" description="Elongation factor EFG" evidence="1">
    <location>
        <begin position="1"/>
        <end position="70"/>
    </location>
</feature>
<dbReference type="InterPro" id="IPR042116">
    <property type="entry name" value="TypA/BipA_C"/>
</dbReference>
<keyword evidence="4" id="KW-1185">Reference proteome</keyword>
<protein>
    <submittedName>
        <fullName evidence="3">EFG_C domain-containing protein</fullName>
    </submittedName>
</protein>
<dbReference type="InterPro" id="IPR035647">
    <property type="entry name" value="EFG_III/V"/>
</dbReference>
<dbReference type="InterPro" id="IPR048876">
    <property type="entry name" value="BipA_C"/>
</dbReference>
<dbReference type="InParanoid" id="A0A1Q3CQE4"/>
<dbReference type="OrthoDB" id="364892at2759"/>
<proteinExistence type="predicted"/>
<dbReference type="CDD" id="cd03710">
    <property type="entry name" value="BipA_TypA_C"/>
    <property type="match status" value="1"/>
</dbReference>
<dbReference type="AlphaFoldDB" id="A0A1Q3CQE4"/>